<dbReference type="Proteomes" id="UP000245489">
    <property type="component" value="Unassembled WGS sequence"/>
</dbReference>
<dbReference type="Pfam" id="PF04379">
    <property type="entry name" value="DUF525"/>
    <property type="match status" value="1"/>
</dbReference>
<dbReference type="EMBL" id="QGGO01000001">
    <property type="protein sequence ID" value="PWK29387.1"/>
    <property type="molecule type" value="Genomic_DNA"/>
</dbReference>
<dbReference type="PANTHER" id="PTHR47191:SF2">
    <property type="entry name" value="OS05G0170800 PROTEIN"/>
    <property type="match status" value="1"/>
</dbReference>
<gene>
    <name evidence="2" type="ORF">LV89_00227</name>
</gene>
<organism evidence="2 3">
    <name type="scientific">Arcicella aurantiaca</name>
    <dbReference type="NCBI Taxonomy" id="591202"/>
    <lineage>
        <taxon>Bacteria</taxon>
        <taxon>Pseudomonadati</taxon>
        <taxon>Bacteroidota</taxon>
        <taxon>Cytophagia</taxon>
        <taxon>Cytophagales</taxon>
        <taxon>Flectobacillaceae</taxon>
        <taxon>Arcicella</taxon>
    </lineage>
</organism>
<evidence type="ECO:0000259" key="1">
    <source>
        <dbReference type="PROSITE" id="PS51087"/>
    </source>
</evidence>
<dbReference type="PROSITE" id="PS51087">
    <property type="entry name" value="APAG"/>
    <property type="match status" value="1"/>
</dbReference>
<dbReference type="OrthoDB" id="9795226at2"/>
<dbReference type="NCBIfam" id="NF003967">
    <property type="entry name" value="PRK05461.1"/>
    <property type="match status" value="1"/>
</dbReference>
<comment type="caution">
    <text evidence="2">The sequence shown here is derived from an EMBL/GenBank/DDBJ whole genome shotgun (WGS) entry which is preliminary data.</text>
</comment>
<name>A0A316EHU8_9BACT</name>
<dbReference type="InterPro" id="IPR007474">
    <property type="entry name" value="ApaG_domain"/>
</dbReference>
<dbReference type="InterPro" id="IPR050718">
    <property type="entry name" value="ApaG-like"/>
</dbReference>
<feature type="domain" description="ApaG" evidence="1">
    <location>
        <begin position="3"/>
        <end position="128"/>
    </location>
</feature>
<protein>
    <submittedName>
        <fullName evidence="2">ApaG protein</fullName>
    </submittedName>
</protein>
<dbReference type="SUPFAM" id="SSF110069">
    <property type="entry name" value="ApaG-like"/>
    <property type="match status" value="1"/>
</dbReference>
<evidence type="ECO:0000313" key="3">
    <source>
        <dbReference type="Proteomes" id="UP000245489"/>
    </source>
</evidence>
<dbReference type="Gene3D" id="2.60.40.1470">
    <property type="entry name" value="ApaG domain"/>
    <property type="match status" value="1"/>
</dbReference>
<evidence type="ECO:0000313" key="2">
    <source>
        <dbReference type="EMBL" id="PWK29387.1"/>
    </source>
</evidence>
<keyword evidence="3" id="KW-1185">Reference proteome</keyword>
<reference evidence="2 3" key="1">
    <citation type="submission" date="2018-05" db="EMBL/GenBank/DDBJ databases">
        <title>Genomic Encyclopedia of Archaeal and Bacterial Type Strains, Phase II (KMG-II): from individual species to whole genera.</title>
        <authorList>
            <person name="Goeker M."/>
        </authorList>
    </citation>
    <scope>NUCLEOTIDE SEQUENCE [LARGE SCALE GENOMIC DNA]</scope>
    <source>
        <strain evidence="2 3">DSM 22214</strain>
    </source>
</reference>
<proteinExistence type="predicted"/>
<accession>A0A316EHU8</accession>
<dbReference type="RefSeq" id="WP_109741013.1">
    <property type="nucleotide sequence ID" value="NZ_QGGO01000001.1"/>
</dbReference>
<dbReference type="AlphaFoldDB" id="A0A316EHU8"/>
<dbReference type="InterPro" id="IPR036767">
    <property type="entry name" value="ApaG_sf"/>
</dbReference>
<dbReference type="PANTHER" id="PTHR47191">
    <property type="entry name" value="OS05G0170800 PROTEIN"/>
    <property type="match status" value="1"/>
</dbReference>
<sequence length="128" mass="14730">MVSSITNGVKISVQTEFQPEYSNPFQAHFVFSYHVRIQNESDFTVKLLRRHWYIYDANGQIREVEGEGVVGQQPTLEPGQSYEYTSGCNLNTSIGKMAGTYQMERVFDGKYFNVIIPDFNLIAPFRMN</sequence>